<keyword evidence="1" id="KW-0408">Iron</keyword>
<evidence type="ECO:0000256" key="6">
    <source>
        <dbReference type="ARBA" id="ARBA00022840"/>
    </source>
</evidence>
<feature type="domain" description="WAP" evidence="14">
    <location>
        <begin position="1137"/>
        <end position="1185"/>
    </location>
</feature>
<keyword evidence="1" id="KW-0479">Metal-binding</keyword>
<proteinExistence type="predicted"/>
<dbReference type="GO" id="GO:0005524">
    <property type="term" value="F:ATP binding"/>
    <property type="evidence" value="ECO:0007669"/>
    <property type="project" value="UniProtKB-UniRule"/>
</dbReference>
<keyword evidence="11" id="KW-1133">Transmembrane helix</keyword>
<evidence type="ECO:0000259" key="14">
    <source>
        <dbReference type="PROSITE" id="PS51390"/>
    </source>
</evidence>
<dbReference type="PRINTS" id="PR00023">
    <property type="entry name" value="ZPELLUCIDA"/>
</dbReference>
<feature type="domain" description="WAP" evidence="14">
    <location>
        <begin position="1409"/>
        <end position="1457"/>
    </location>
</feature>
<dbReference type="Pfam" id="PF00069">
    <property type="entry name" value="Pkinase"/>
    <property type="match status" value="1"/>
</dbReference>
<feature type="transmembrane region" description="Helical" evidence="11">
    <location>
        <begin position="1930"/>
        <end position="1953"/>
    </location>
</feature>
<evidence type="ECO:0000259" key="12">
    <source>
        <dbReference type="PROSITE" id="PS50011"/>
    </source>
</evidence>
<dbReference type="Pfam" id="PF00095">
    <property type="entry name" value="WAP"/>
    <property type="match status" value="8"/>
</dbReference>
<keyword evidence="3" id="KW-0808">Transferase</keyword>
<feature type="compositionally biased region" description="Acidic residues" evidence="10">
    <location>
        <begin position="75"/>
        <end position="92"/>
    </location>
</feature>
<dbReference type="GO" id="GO:0051539">
    <property type="term" value="F:4 iron, 4 sulfur cluster binding"/>
    <property type="evidence" value="ECO:0007669"/>
    <property type="project" value="UniProtKB-KW"/>
</dbReference>
<keyword evidence="1" id="KW-0004">4Fe-4S</keyword>
<feature type="domain" description="WAP" evidence="14">
    <location>
        <begin position="954"/>
        <end position="1005"/>
    </location>
</feature>
<evidence type="ECO:0000256" key="9">
    <source>
        <dbReference type="PROSITE-ProRule" id="PRU10141"/>
    </source>
</evidence>
<dbReference type="InterPro" id="IPR008197">
    <property type="entry name" value="WAP_dom"/>
</dbReference>
<dbReference type="InterPro" id="IPR036645">
    <property type="entry name" value="Elafin-like_sf"/>
</dbReference>
<reference evidence="16" key="1">
    <citation type="journal article" date="2017" name="bioRxiv">
        <title>Comparative analysis of the genomes of Stylophora pistillata and Acropora digitifera provides evidence for extensive differences between species of corals.</title>
        <authorList>
            <person name="Voolstra C.R."/>
            <person name="Li Y."/>
            <person name="Liew Y.J."/>
            <person name="Baumgarten S."/>
            <person name="Zoccola D."/>
            <person name="Flot J.-F."/>
            <person name="Tambutte S."/>
            <person name="Allemand D."/>
            <person name="Aranda M."/>
        </authorList>
    </citation>
    <scope>NUCLEOTIDE SEQUENCE [LARGE SCALE GENOMIC DNA]</scope>
</reference>
<name>A0A2B4S190_STYPI</name>
<feature type="region of interest" description="Disordered" evidence="10">
    <location>
        <begin position="73"/>
        <end position="92"/>
    </location>
</feature>
<dbReference type="InterPro" id="IPR017441">
    <property type="entry name" value="Protein_kinase_ATP_BS"/>
</dbReference>
<feature type="domain" description="Protein kinase" evidence="12">
    <location>
        <begin position="104"/>
        <end position="359"/>
    </location>
</feature>
<dbReference type="PROSITE" id="PS00107">
    <property type="entry name" value="PROTEIN_KINASE_ATP"/>
    <property type="match status" value="1"/>
</dbReference>
<dbReference type="GO" id="GO:0030414">
    <property type="term" value="F:peptidase inhibitor activity"/>
    <property type="evidence" value="ECO:0007669"/>
    <property type="project" value="InterPro"/>
</dbReference>
<dbReference type="Gene3D" id="2.60.40.3210">
    <property type="entry name" value="Zona pellucida, ZP-N domain"/>
    <property type="match status" value="1"/>
</dbReference>
<evidence type="ECO:0000256" key="7">
    <source>
        <dbReference type="ARBA" id="ARBA00023157"/>
    </source>
</evidence>
<dbReference type="InterPro" id="IPR006066">
    <property type="entry name" value="NO2/SO3_Rdtase_FeS/sirohaem_BS"/>
</dbReference>
<dbReference type="InterPro" id="IPR055355">
    <property type="entry name" value="ZP-C"/>
</dbReference>
<dbReference type="InterPro" id="IPR011009">
    <property type="entry name" value="Kinase-like_dom_sf"/>
</dbReference>
<feature type="domain" description="WAP" evidence="14">
    <location>
        <begin position="1520"/>
        <end position="1569"/>
    </location>
</feature>
<evidence type="ECO:0000256" key="4">
    <source>
        <dbReference type="ARBA" id="ARBA00022741"/>
    </source>
</evidence>
<evidence type="ECO:0000256" key="3">
    <source>
        <dbReference type="ARBA" id="ARBA00022679"/>
    </source>
</evidence>
<feature type="domain" description="WAP" evidence="14">
    <location>
        <begin position="1298"/>
        <end position="1348"/>
    </location>
</feature>
<keyword evidence="6 9" id="KW-0067">ATP-binding</keyword>
<dbReference type="InterPro" id="IPR008271">
    <property type="entry name" value="Ser/Thr_kinase_AS"/>
</dbReference>
<dbReference type="InterPro" id="IPR048290">
    <property type="entry name" value="ZP_chr"/>
</dbReference>
<feature type="compositionally biased region" description="Polar residues" evidence="10">
    <location>
        <begin position="892"/>
        <end position="903"/>
    </location>
</feature>
<dbReference type="GO" id="GO:0035556">
    <property type="term" value="P:intracellular signal transduction"/>
    <property type="evidence" value="ECO:0007669"/>
    <property type="project" value="TreeGrafter"/>
</dbReference>
<dbReference type="EMBL" id="LSMT01000245">
    <property type="protein sequence ID" value="PFX22255.1"/>
    <property type="molecule type" value="Genomic_DNA"/>
</dbReference>
<evidence type="ECO:0000256" key="1">
    <source>
        <dbReference type="ARBA" id="ARBA00022485"/>
    </source>
</evidence>
<dbReference type="SMART" id="SM00217">
    <property type="entry name" value="WAP"/>
    <property type="match status" value="9"/>
</dbReference>
<dbReference type="InterPro" id="IPR000719">
    <property type="entry name" value="Prot_kinase_dom"/>
</dbReference>
<feature type="compositionally biased region" description="Acidic residues" evidence="10">
    <location>
        <begin position="484"/>
        <end position="501"/>
    </location>
</feature>
<feature type="domain" description="WAP" evidence="14">
    <location>
        <begin position="844"/>
        <end position="893"/>
    </location>
</feature>
<comment type="caution">
    <text evidence="15">The sequence shown here is derived from an EMBL/GenBank/DDBJ whole genome shotgun (WGS) entry which is preliminary data.</text>
</comment>
<evidence type="ECO:0000313" key="16">
    <source>
        <dbReference type="Proteomes" id="UP000225706"/>
    </source>
</evidence>
<dbReference type="PANTHER" id="PTHR24342:SF20">
    <property type="entry name" value="MYOSIN LIGHT CHAIN KINASE, SMOOTH MUSCLE"/>
    <property type="match status" value="1"/>
</dbReference>
<evidence type="ECO:0000256" key="2">
    <source>
        <dbReference type="ARBA" id="ARBA00022527"/>
    </source>
</evidence>
<dbReference type="Gene3D" id="1.10.510.10">
    <property type="entry name" value="Transferase(Phosphotransferase) domain 1"/>
    <property type="match status" value="1"/>
</dbReference>
<dbReference type="Proteomes" id="UP000225706">
    <property type="component" value="Unassembled WGS sequence"/>
</dbReference>
<protein>
    <submittedName>
        <fullName evidence="15">Myosin light chain kinase, smooth muscle</fullName>
    </submittedName>
</protein>
<organism evidence="15 16">
    <name type="scientific">Stylophora pistillata</name>
    <name type="common">Smooth cauliflower coral</name>
    <dbReference type="NCBI Taxonomy" id="50429"/>
    <lineage>
        <taxon>Eukaryota</taxon>
        <taxon>Metazoa</taxon>
        <taxon>Cnidaria</taxon>
        <taxon>Anthozoa</taxon>
        <taxon>Hexacorallia</taxon>
        <taxon>Scleractinia</taxon>
        <taxon>Astrocoeniina</taxon>
        <taxon>Pocilloporidae</taxon>
        <taxon>Stylophora</taxon>
    </lineage>
</organism>
<dbReference type="SMART" id="SM00220">
    <property type="entry name" value="S_TKc"/>
    <property type="match status" value="1"/>
</dbReference>
<dbReference type="STRING" id="50429.A0A2B4S190"/>
<keyword evidence="7" id="KW-1015">Disulfide bond</keyword>
<dbReference type="PROSITE" id="PS00108">
    <property type="entry name" value="PROTEIN_KINASE_ST"/>
    <property type="match status" value="1"/>
</dbReference>
<keyword evidence="2" id="KW-0723">Serine/threonine-protein kinase</keyword>
<evidence type="ECO:0000313" key="15">
    <source>
        <dbReference type="EMBL" id="PFX22255.1"/>
    </source>
</evidence>
<dbReference type="InterPro" id="IPR042235">
    <property type="entry name" value="ZP-C_dom"/>
</dbReference>
<dbReference type="FunFam" id="1.10.510.10:FF:000571">
    <property type="entry name" value="Maternal embryonic leucine zipper kinase"/>
    <property type="match status" value="1"/>
</dbReference>
<dbReference type="GO" id="GO:0016491">
    <property type="term" value="F:oxidoreductase activity"/>
    <property type="evidence" value="ECO:0007669"/>
    <property type="project" value="InterPro"/>
</dbReference>
<sequence length="1972" mass="218641">MVLRTSYYTYISVLVRTALTENNALKSSRVTTLDSDSNTYCKEYIFTYESSSGSRPCYRISCTVADMNALNITTTEEEPKQEDEEDEEDEEEEFVKYGAVDEFYELEKEIGKGAYGTVKRCTHKTKKKNYAAKIIKTANNTVRKTVLREIEVMRALGTHNKLVELVDAYQTPFEIVMVLELVEGGELFERIVAEEYLMEDDAVDYVKQILEALQFMHERHVVHLDLKPENILCISMNSNDIKLVDFGLARSLDSEEEVKSSFGTPDFVAPEVIRMKPVSTASDLWSLGVVTYVLLSGLMPFSGDDDHQTLVKVAKADWDFDDECFDDLSHDAMEFIEGLLVKEPSERLTIEECFQHSWIKDTHDTGTKINTQNHKAFMAQRRWKKSVNALLAVRRISLSPLFGSKRRRSMDPSILAAASESEEDQHNDVDRKVSAPVDPSELSLPNRRVGETRSSCFGLDMATIKALQEKADKSTEKGTQSDEKENDNDNETVETDSDLNESVELSATCYEEQESEGSAVERDNGVDQERYTSPRRRANTFCGSTFKETRAATSRERKISQISINVGNSSQNDFKPVSFTFNAEDIKRIERRILESATISNARPKLQAFQQDSTTINGDVEAENSMDVSVLATPGSQFDKISPKPQTLTLQLDKSILTEGFTEPPEIKADELPTICVNDELYLSSPPPIKMALNNNIEKEDRERRASTPPPSLKTTSTINIGNVNKIPDSVQAITVQLGNLNGLQLNSKEVTCSVRRASTGVKTPFKHSPVCAFRGSLIKRGNSNWDREFLNEKIRQGKLTLSWKNSFRRASGHRISPTQIITLNQTMILKTVLVLLAFLYVAVAQAPDTCPAPPKNLLCFIGLKNTCTDSIKCRKGTLCCNDGCRRRCRDPSNNSRGASQGTPRLGTCPSQLSPPPGPCVSDSDECMFDWDCPGSTKKCCFNDCFKECVEPNIGALRASCPPQKQSISCRINLKNQCSKDSDCSYLPGGLCCFDGCRRRCADPKGFPSRIETDRPGQCPSTKPPPMCISDSDECEFDADCYPGKKCCGNTCFTRCLDPVGLATNTSQSGLGPNIGEVIQGEAAGKCPIVSNSTRCHIGLAHTCNNDVECPNGTYCCFDGCRRKCLDPNGNSAGAQGEDKIGLCPVLRRPELCVSDVDECFIDWDCVGDLKCCSNKCYKVCTAPAPLVGKLEAPAVKCPEPVAYDRCPQSMKHLCDDSKQCATGTHCCFDGCRRRCISTEPASDTCPKAGKNLICPVGLRNTCVDKESCPEGTLCCHDGCRRRCRSLPSSTSRPSTKAIPRPGICPSLTPPSEFCPSDYDECKYDWDCDEPSKKCCSNGCYKICASPAVGAVQLQDNCPAPEKPKPCPMTLRNQCLNHTDCSYLSGGLCCYDGCRTRCATAEGFPARIQKPRPGNCPNLIQPEFCIAHFDECQNDGDCFPVKKCCNNGCFNRCVNPVFGDVGFVNTSSANKCPDAIKSSTCHVGLKNMCNNDDECANDTYCCFTGCRRQCWDPATRSSSTLNKKGTCPVLQSPPPPCVSDADECFMDKDCVKDKKCCSNGCYRVCVAPSPKALGAISTDNCPQPTEYHCATSLKHQCDDTGDCSVHQVCCFDGCRRRCMDYDSGQITKGVTVSCRKNEMQIDVEKGILNGFKPIYLRLNNKSCIATGNETHFSLVAPLVGCGTVSSHTGEAVVYSNQIEEEEVEIEGVISRMPELTIPFSCYYTKEGVTSTYGIIPRKLKMTMDGGETKTEFTLEISVFKDEDYLRPFGIRDFPLKVSLGKPLFVQLAVDSPDTRLTIREEKCYATPTQHPDDVMQYDIIRQSCVVDSTVKYYPGPQGTRRFSFDTFQFTGQYGSFVYLHCKLVVCNATDPNSRCNVDCFTDFPRRRRRTMEKENSKDVARAGLTEGPFLFRSQKETNKDSAHSEKESPFNITTIVVVAMAIFCAVCLAVIVYMKVKFVPKPQPDPNRETYL</sequence>
<evidence type="ECO:0000256" key="5">
    <source>
        <dbReference type="ARBA" id="ARBA00022777"/>
    </source>
</evidence>
<dbReference type="PANTHER" id="PTHR24342">
    <property type="entry name" value="SERINE/THREONINE-PROTEIN KINASE 17"/>
    <property type="match status" value="1"/>
</dbReference>
<keyword evidence="5 15" id="KW-0418">Kinase</keyword>
<dbReference type="SMART" id="SM00241">
    <property type="entry name" value="ZP"/>
    <property type="match status" value="1"/>
</dbReference>
<gene>
    <name evidence="15" type="primary">MYLK</name>
    <name evidence="15" type="ORF">AWC38_SpisGene13213</name>
</gene>
<dbReference type="CDD" id="cd00199">
    <property type="entry name" value="WAP"/>
    <property type="match status" value="1"/>
</dbReference>
<dbReference type="PROSITE" id="PS50011">
    <property type="entry name" value="PROTEIN_KINASE_DOM"/>
    <property type="match status" value="1"/>
</dbReference>
<dbReference type="PROSITE" id="PS51034">
    <property type="entry name" value="ZP_2"/>
    <property type="match status" value="1"/>
</dbReference>
<feature type="region of interest" description="Disordered" evidence="10">
    <location>
        <begin position="418"/>
        <end position="449"/>
    </location>
</feature>
<keyword evidence="11" id="KW-0812">Transmembrane</keyword>
<feature type="domain" description="WAP" evidence="14">
    <location>
        <begin position="1351"/>
        <end position="1402"/>
    </location>
</feature>
<dbReference type="SUPFAM" id="SSF56112">
    <property type="entry name" value="Protein kinase-like (PK-like)"/>
    <property type="match status" value="1"/>
</dbReference>
<dbReference type="GO" id="GO:0005634">
    <property type="term" value="C:nucleus"/>
    <property type="evidence" value="ECO:0007669"/>
    <property type="project" value="TreeGrafter"/>
</dbReference>
<feature type="domain" description="WAP" evidence="14">
    <location>
        <begin position="1465"/>
        <end position="1514"/>
    </location>
</feature>
<dbReference type="SUPFAM" id="SSF57256">
    <property type="entry name" value="Elafin-like"/>
    <property type="match status" value="8"/>
</dbReference>
<feature type="binding site" evidence="9">
    <location>
        <position position="133"/>
    </location>
    <ligand>
        <name>ATP</name>
        <dbReference type="ChEBI" id="CHEBI:30616"/>
    </ligand>
</feature>
<evidence type="ECO:0000256" key="11">
    <source>
        <dbReference type="SAM" id="Phobius"/>
    </source>
</evidence>
<dbReference type="Gene3D" id="3.30.200.20">
    <property type="entry name" value="Phosphorylase Kinase, domain 1"/>
    <property type="match status" value="1"/>
</dbReference>
<dbReference type="GO" id="GO:0020037">
    <property type="term" value="F:heme binding"/>
    <property type="evidence" value="ECO:0007669"/>
    <property type="project" value="InterPro"/>
</dbReference>
<evidence type="ECO:0000256" key="10">
    <source>
        <dbReference type="SAM" id="MobiDB-lite"/>
    </source>
</evidence>
<dbReference type="Gene3D" id="4.10.75.10">
    <property type="entry name" value="Elafin-like"/>
    <property type="match status" value="8"/>
</dbReference>
<feature type="compositionally biased region" description="Basic and acidic residues" evidence="10">
    <location>
        <begin position="519"/>
        <end position="530"/>
    </location>
</feature>
<feature type="domain" description="WAP" evidence="14">
    <location>
        <begin position="902"/>
        <end position="953"/>
    </location>
</feature>
<dbReference type="GO" id="GO:0043065">
    <property type="term" value="P:positive regulation of apoptotic process"/>
    <property type="evidence" value="ECO:0007669"/>
    <property type="project" value="TreeGrafter"/>
</dbReference>
<keyword evidence="4 9" id="KW-0547">Nucleotide-binding</keyword>
<feature type="domain" description="WAP" evidence="14">
    <location>
        <begin position="1012"/>
        <end position="1060"/>
    </location>
</feature>
<dbReference type="OrthoDB" id="10260894at2759"/>
<dbReference type="Gene3D" id="2.60.40.4100">
    <property type="entry name" value="Zona pellucida, ZP-C domain"/>
    <property type="match status" value="1"/>
</dbReference>
<keyword evidence="8" id="KW-0325">Glycoprotein</keyword>
<dbReference type="PROSITE" id="PS51390">
    <property type="entry name" value="WAP"/>
    <property type="match status" value="11"/>
</dbReference>
<feature type="region of interest" description="Disordered" evidence="10">
    <location>
        <begin position="469"/>
        <end position="530"/>
    </location>
</feature>
<feature type="compositionally biased region" description="Basic and acidic residues" evidence="10">
    <location>
        <begin position="469"/>
        <end position="483"/>
    </location>
</feature>
<feature type="domain" description="ZP" evidence="13">
    <location>
        <begin position="1633"/>
        <end position="1882"/>
    </location>
</feature>
<keyword evidence="1" id="KW-0411">Iron-sulfur</keyword>
<feature type="compositionally biased region" description="Basic and acidic residues" evidence="10">
    <location>
        <begin position="424"/>
        <end position="433"/>
    </location>
</feature>
<dbReference type="GO" id="GO:0005576">
    <property type="term" value="C:extracellular region"/>
    <property type="evidence" value="ECO:0007669"/>
    <property type="project" value="InterPro"/>
</dbReference>
<dbReference type="PROSITE" id="PS00365">
    <property type="entry name" value="NIR_SIR"/>
    <property type="match status" value="1"/>
</dbReference>
<dbReference type="GO" id="GO:0004674">
    <property type="term" value="F:protein serine/threonine kinase activity"/>
    <property type="evidence" value="ECO:0007669"/>
    <property type="project" value="UniProtKB-KW"/>
</dbReference>
<keyword evidence="11" id="KW-0472">Membrane</keyword>
<feature type="domain" description="WAP" evidence="14">
    <location>
        <begin position="1080"/>
        <end position="1129"/>
    </location>
</feature>
<keyword evidence="16" id="KW-1185">Reference proteome</keyword>
<evidence type="ECO:0000256" key="8">
    <source>
        <dbReference type="ARBA" id="ARBA00023180"/>
    </source>
</evidence>
<dbReference type="InterPro" id="IPR001507">
    <property type="entry name" value="ZP_dom"/>
</dbReference>
<feature type="region of interest" description="Disordered" evidence="10">
    <location>
        <begin position="891"/>
        <end position="912"/>
    </location>
</feature>
<dbReference type="Pfam" id="PF00100">
    <property type="entry name" value="Zona_pellucida"/>
    <property type="match status" value="1"/>
</dbReference>
<evidence type="ECO:0000259" key="13">
    <source>
        <dbReference type="PROSITE" id="PS51034"/>
    </source>
</evidence>
<accession>A0A2B4S190</accession>